<evidence type="ECO:0000313" key="6">
    <source>
        <dbReference type="Proteomes" id="UP000536260"/>
    </source>
</evidence>
<gene>
    <name evidence="5" type="primary">Sult6b1_1</name>
    <name evidence="5" type="ORF">SYRPAR_R00903</name>
</gene>
<evidence type="ECO:0000256" key="3">
    <source>
        <dbReference type="RuleBase" id="RU361155"/>
    </source>
</evidence>
<proteinExistence type="inferred from homology"/>
<evidence type="ECO:0000259" key="4">
    <source>
        <dbReference type="Pfam" id="PF00685"/>
    </source>
</evidence>
<feature type="domain" description="Sulfotransferase" evidence="4">
    <location>
        <begin position="1"/>
        <end position="117"/>
    </location>
</feature>
<comment type="similarity">
    <text evidence="1 3">Belongs to the sulfotransferase 1 family.</text>
</comment>
<dbReference type="InterPro" id="IPR000863">
    <property type="entry name" value="Sulfotransferase_dom"/>
</dbReference>
<evidence type="ECO:0000256" key="1">
    <source>
        <dbReference type="ARBA" id="ARBA00005771"/>
    </source>
</evidence>
<evidence type="ECO:0000313" key="5">
    <source>
        <dbReference type="EMBL" id="NXT21231.1"/>
    </source>
</evidence>
<keyword evidence="6" id="KW-1185">Reference proteome</keyword>
<dbReference type="EMBL" id="VZTO01008956">
    <property type="protein sequence ID" value="NXT21231.1"/>
    <property type="molecule type" value="Genomic_DNA"/>
</dbReference>
<comment type="caution">
    <text evidence="5">The sequence shown here is derived from an EMBL/GenBank/DDBJ whole genome shotgun (WGS) entry which is preliminary data.</text>
</comment>
<dbReference type="InterPro" id="IPR027417">
    <property type="entry name" value="P-loop_NTPase"/>
</dbReference>
<reference evidence="5 6" key="1">
    <citation type="submission" date="2019-09" db="EMBL/GenBank/DDBJ databases">
        <title>Bird 10,000 Genomes (B10K) Project - Family phase.</title>
        <authorList>
            <person name="Zhang G."/>
        </authorList>
    </citation>
    <scope>NUCLEOTIDE SEQUENCE [LARGE SCALE GENOMIC DNA]</scope>
    <source>
        <strain evidence="5">B10K-DU-003-42</strain>
        <tissue evidence="5">Mixed tissue sample</tissue>
    </source>
</reference>
<name>A0A7L3AM07_9AVES</name>
<dbReference type="SUPFAM" id="SSF52540">
    <property type="entry name" value="P-loop containing nucleoside triphosphate hydrolases"/>
    <property type="match status" value="1"/>
</dbReference>
<sequence length="127" mass="14841">ILLLIRNPKDLATSFYHYCNDISTVPSYEIWDDFFVAFMTKKMSWGCYFEYLSQWNKHADDENVMPITYEELKENRVLGVKKIAAFFGISLTEEELQSVVERSSFESMKKNSQETHGAFGNVLFRKG</sequence>
<protein>
    <recommendedName>
        <fullName evidence="3">Sulfotransferase</fullName>
        <ecNumber evidence="3">2.8.2.-</ecNumber>
    </recommendedName>
</protein>
<dbReference type="AlphaFoldDB" id="A0A7L3AM07"/>
<feature type="non-terminal residue" evidence="5">
    <location>
        <position position="1"/>
    </location>
</feature>
<dbReference type="Proteomes" id="UP000536260">
    <property type="component" value="Unassembled WGS sequence"/>
</dbReference>
<dbReference type="PANTHER" id="PTHR11783">
    <property type="entry name" value="SULFOTRANSFERASE SULT"/>
    <property type="match status" value="1"/>
</dbReference>
<dbReference type="EC" id="2.8.2.-" evidence="3"/>
<feature type="non-terminal residue" evidence="5">
    <location>
        <position position="127"/>
    </location>
</feature>
<dbReference type="Pfam" id="PF00685">
    <property type="entry name" value="Sulfotransfer_1"/>
    <property type="match status" value="1"/>
</dbReference>
<accession>A0A7L3AM07</accession>
<keyword evidence="2 3" id="KW-0808">Transferase</keyword>
<evidence type="ECO:0000256" key="2">
    <source>
        <dbReference type="ARBA" id="ARBA00022679"/>
    </source>
</evidence>
<organism evidence="5 6">
    <name type="scientific">Syrrhaptes paradoxus</name>
    <name type="common">Pallas's sandgrouse</name>
    <dbReference type="NCBI Taxonomy" id="302527"/>
    <lineage>
        <taxon>Eukaryota</taxon>
        <taxon>Metazoa</taxon>
        <taxon>Chordata</taxon>
        <taxon>Craniata</taxon>
        <taxon>Vertebrata</taxon>
        <taxon>Euteleostomi</taxon>
        <taxon>Archelosauria</taxon>
        <taxon>Archosauria</taxon>
        <taxon>Dinosauria</taxon>
        <taxon>Saurischia</taxon>
        <taxon>Theropoda</taxon>
        <taxon>Coelurosauria</taxon>
        <taxon>Aves</taxon>
        <taxon>Neognathae</taxon>
        <taxon>Neoaves</taxon>
        <taxon>Columbimorphae</taxon>
        <taxon>Pterocliformes</taxon>
        <taxon>Pteroclidae</taxon>
        <taxon>Syrrhaptes</taxon>
    </lineage>
</organism>
<dbReference type="Gene3D" id="3.40.50.300">
    <property type="entry name" value="P-loop containing nucleotide triphosphate hydrolases"/>
    <property type="match status" value="1"/>
</dbReference>
<dbReference type="GO" id="GO:0008146">
    <property type="term" value="F:sulfotransferase activity"/>
    <property type="evidence" value="ECO:0007669"/>
    <property type="project" value="InterPro"/>
</dbReference>